<evidence type="ECO:0000313" key="3">
    <source>
        <dbReference type="Proteomes" id="UP000321926"/>
    </source>
</evidence>
<dbReference type="EMBL" id="VRTY01000026">
    <property type="protein sequence ID" value="TXK47943.1"/>
    <property type="molecule type" value="Genomic_DNA"/>
</dbReference>
<reference evidence="2 3" key="1">
    <citation type="submission" date="2019-08" db="EMBL/GenBank/DDBJ databases">
        <authorList>
            <person name="Shi S."/>
        </authorList>
    </citation>
    <scope>NUCLEOTIDE SEQUENCE [LARGE SCALE GENOMIC DNA]</scope>
    <source>
        <strain evidence="2 3">GY10130</strain>
    </source>
</reference>
<name>A0A5C8K9X8_9BACT</name>
<organism evidence="2 3">
    <name type="scientific">Pontibacter qinzhouensis</name>
    <dbReference type="NCBI Taxonomy" id="2603253"/>
    <lineage>
        <taxon>Bacteria</taxon>
        <taxon>Pseudomonadati</taxon>
        <taxon>Bacteroidota</taxon>
        <taxon>Cytophagia</taxon>
        <taxon>Cytophagales</taxon>
        <taxon>Hymenobacteraceae</taxon>
        <taxon>Pontibacter</taxon>
    </lineage>
</organism>
<dbReference type="OrthoDB" id="9803532at2"/>
<feature type="domain" description="DUF403" evidence="1">
    <location>
        <begin position="1"/>
        <end position="313"/>
    </location>
</feature>
<sequence>MLSRIGNSLFWMGRYIERAEHIARYTKVQYVSSLDAPLAQSKDFVLESILSMAGVYYKYFGLYPQLNEEDVINFVTLEETNPFSILSYISGIRENARGTRDCISLELWEAINQCYHRVNSYSAARLQSEGVFRIAKLVEESTSVIKGYIDNTLIRNEVWMLISLGIHLERAIQVSLILLTKIRDIDKIDKEKLGGPVENYQWTTMLKSAESFDMFKRYYAANPNRRNTLEFLIFNPAFPKSISFNLNYIHKSIRDIAFHEKKEAGSINFMAGKMANSFKYMTIEDTEGGLTEFLNKTLKDLYDLANVLEEKYLNF</sequence>
<dbReference type="PANTHER" id="PTHR34595:SF7">
    <property type="entry name" value="SLL1039 PROTEIN"/>
    <property type="match status" value="1"/>
</dbReference>
<accession>A0A5C8K9X8</accession>
<dbReference type="Proteomes" id="UP000321926">
    <property type="component" value="Unassembled WGS sequence"/>
</dbReference>
<proteinExistence type="predicted"/>
<protein>
    <submittedName>
        <fullName evidence="2">Alpha-E domain-containing protein</fullName>
    </submittedName>
</protein>
<gene>
    <name evidence="2" type="ORF">FVR03_08740</name>
</gene>
<comment type="caution">
    <text evidence="2">The sequence shown here is derived from an EMBL/GenBank/DDBJ whole genome shotgun (WGS) entry which is preliminary data.</text>
</comment>
<evidence type="ECO:0000259" key="1">
    <source>
        <dbReference type="Pfam" id="PF04168"/>
    </source>
</evidence>
<dbReference type="InterPro" id="IPR007296">
    <property type="entry name" value="DUF403"/>
</dbReference>
<evidence type="ECO:0000313" key="2">
    <source>
        <dbReference type="EMBL" id="TXK47943.1"/>
    </source>
</evidence>
<dbReference type="InterPro" id="IPR051680">
    <property type="entry name" value="ATP-dep_Glu-Cys_Ligase-2"/>
</dbReference>
<dbReference type="AlphaFoldDB" id="A0A5C8K9X8"/>
<dbReference type="PANTHER" id="PTHR34595">
    <property type="entry name" value="BLR5612 PROTEIN"/>
    <property type="match status" value="1"/>
</dbReference>
<keyword evidence="3" id="KW-1185">Reference proteome</keyword>
<dbReference type="Pfam" id="PF04168">
    <property type="entry name" value="Alpha-E"/>
    <property type="match status" value="1"/>
</dbReference>
<dbReference type="RefSeq" id="WP_147921364.1">
    <property type="nucleotide sequence ID" value="NZ_VRTY01000026.1"/>
</dbReference>